<protein>
    <submittedName>
        <fullName evidence="2">Uncharacterized protein</fullName>
    </submittedName>
</protein>
<evidence type="ECO:0000313" key="2">
    <source>
        <dbReference type="EMBL" id="OAD62630.1"/>
    </source>
</evidence>
<feature type="region of interest" description="Disordered" evidence="1">
    <location>
        <begin position="43"/>
        <end position="77"/>
    </location>
</feature>
<proteinExistence type="predicted"/>
<dbReference type="Proteomes" id="UP000250275">
    <property type="component" value="Unassembled WGS sequence"/>
</dbReference>
<reference evidence="2 3" key="1">
    <citation type="submission" date="2015-07" db="EMBL/GenBank/DDBJ databases">
        <title>The genome of Eufriesea mexicana.</title>
        <authorList>
            <person name="Pan H."/>
            <person name="Kapheim K."/>
        </authorList>
    </citation>
    <scope>NUCLEOTIDE SEQUENCE [LARGE SCALE GENOMIC DNA]</scope>
    <source>
        <strain evidence="2">0111107269</strain>
        <tissue evidence="2">Whole body</tissue>
    </source>
</reference>
<name>A0A310SSP3_9HYME</name>
<dbReference type="AlphaFoldDB" id="A0A310SSP3"/>
<gene>
    <name evidence="2" type="ORF">WN48_07697</name>
</gene>
<dbReference type="EMBL" id="KQ759841">
    <property type="protein sequence ID" value="OAD62630.1"/>
    <property type="molecule type" value="Genomic_DNA"/>
</dbReference>
<organism evidence="2 3">
    <name type="scientific">Eufriesea mexicana</name>
    <dbReference type="NCBI Taxonomy" id="516756"/>
    <lineage>
        <taxon>Eukaryota</taxon>
        <taxon>Metazoa</taxon>
        <taxon>Ecdysozoa</taxon>
        <taxon>Arthropoda</taxon>
        <taxon>Hexapoda</taxon>
        <taxon>Insecta</taxon>
        <taxon>Pterygota</taxon>
        <taxon>Neoptera</taxon>
        <taxon>Endopterygota</taxon>
        <taxon>Hymenoptera</taxon>
        <taxon>Apocrita</taxon>
        <taxon>Aculeata</taxon>
        <taxon>Apoidea</taxon>
        <taxon>Anthophila</taxon>
        <taxon>Apidae</taxon>
        <taxon>Eufriesea</taxon>
    </lineage>
</organism>
<sequence>MVQRPTKKRERRVGGRAASTPVFTRLGKIDSCARLGTHTPDATVKQAATVSRSRVPVRRSVDERQGSSSKTLPRDDR</sequence>
<keyword evidence="3" id="KW-1185">Reference proteome</keyword>
<accession>A0A310SSP3</accession>
<evidence type="ECO:0000313" key="3">
    <source>
        <dbReference type="Proteomes" id="UP000250275"/>
    </source>
</evidence>
<evidence type="ECO:0000256" key="1">
    <source>
        <dbReference type="SAM" id="MobiDB-lite"/>
    </source>
</evidence>